<proteinExistence type="predicted"/>
<organism evidence="1 2">
    <name type="scientific">Trichogramma brassicae</name>
    <dbReference type="NCBI Taxonomy" id="86971"/>
    <lineage>
        <taxon>Eukaryota</taxon>
        <taxon>Metazoa</taxon>
        <taxon>Ecdysozoa</taxon>
        <taxon>Arthropoda</taxon>
        <taxon>Hexapoda</taxon>
        <taxon>Insecta</taxon>
        <taxon>Pterygota</taxon>
        <taxon>Neoptera</taxon>
        <taxon>Endopterygota</taxon>
        <taxon>Hymenoptera</taxon>
        <taxon>Apocrita</taxon>
        <taxon>Proctotrupomorpha</taxon>
        <taxon>Chalcidoidea</taxon>
        <taxon>Trichogrammatidae</taxon>
        <taxon>Trichogramma</taxon>
    </lineage>
</organism>
<gene>
    <name evidence="1" type="ORF">TBRA_LOCUS12768</name>
</gene>
<evidence type="ECO:0000313" key="2">
    <source>
        <dbReference type="Proteomes" id="UP000479190"/>
    </source>
</evidence>
<dbReference type="EMBL" id="CADCXV010001086">
    <property type="protein sequence ID" value="CAB0041084.1"/>
    <property type="molecule type" value="Genomic_DNA"/>
</dbReference>
<sequence length="91" mass="10361">MNNLLHQFFIKNIGYTTSVDSKVARADEKTAILDNADAPLRTLVFGIERYNMSRVLHEYSNAASRLRSSCTKIIIQWAVFTQLSILENRGL</sequence>
<keyword evidence="2" id="KW-1185">Reference proteome</keyword>
<reference evidence="1 2" key="1">
    <citation type="submission" date="2020-02" db="EMBL/GenBank/DDBJ databases">
        <authorList>
            <person name="Ferguson B K."/>
        </authorList>
    </citation>
    <scope>NUCLEOTIDE SEQUENCE [LARGE SCALE GENOMIC DNA]</scope>
</reference>
<dbReference type="AlphaFoldDB" id="A0A6H5IYY1"/>
<accession>A0A6H5IYY1</accession>
<name>A0A6H5IYY1_9HYME</name>
<protein>
    <submittedName>
        <fullName evidence="1">Uncharacterized protein</fullName>
    </submittedName>
</protein>
<dbReference type="Proteomes" id="UP000479190">
    <property type="component" value="Unassembled WGS sequence"/>
</dbReference>
<evidence type="ECO:0000313" key="1">
    <source>
        <dbReference type="EMBL" id="CAB0041084.1"/>
    </source>
</evidence>